<name>A0A6J6MNW3_9ZZZZ</name>
<gene>
    <name evidence="1" type="ORF">UFOPK2359_00250</name>
    <name evidence="2" type="ORF">UFOPK3167_00316</name>
</gene>
<evidence type="ECO:0000313" key="1">
    <source>
        <dbReference type="EMBL" id="CAB4674678.1"/>
    </source>
</evidence>
<organism evidence="1">
    <name type="scientific">freshwater metagenome</name>
    <dbReference type="NCBI Taxonomy" id="449393"/>
    <lineage>
        <taxon>unclassified sequences</taxon>
        <taxon>metagenomes</taxon>
        <taxon>ecological metagenomes</taxon>
    </lineage>
</organism>
<sequence>MENEPQSVSDENVVEAVRSELQEIDAMDVNDHAQRFEELHQKLSSALSSIDGL</sequence>
<proteinExistence type="predicted"/>
<protein>
    <submittedName>
        <fullName evidence="1">Unannotated protein</fullName>
    </submittedName>
</protein>
<reference evidence="1" key="1">
    <citation type="submission" date="2020-05" db="EMBL/GenBank/DDBJ databases">
        <authorList>
            <person name="Chiriac C."/>
            <person name="Salcher M."/>
            <person name="Ghai R."/>
            <person name="Kavagutti S V."/>
        </authorList>
    </citation>
    <scope>NUCLEOTIDE SEQUENCE</scope>
</reference>
<dbReference type="EMBL" id="CAFABF010000007">
    <property type="protein sequence ID" value="CAB4821504.1"/>
    <property type="molecule type" value="Genomic_DNA"/>
</dbReference>
<evidence type="ECO:0000313" key="2">
    <source>
        <dbReference type="EMBL" id="CAB4821504.1"/>
    </source>
</evidence>
<accession>A0A6J6MNW3</accession>
<dbReference type="AlphaFoldDB" id="A0A6J6MNW3"/>
<dbReference type="EMBL" id="CAEZXG010000008">
    <property type="protein sequence ID" value="CAB4674678.1"/>
    <property type="molecule type" value="Genomic_DNA"/>
</dbReference>